<dbReference type="Proteomes" id="UP001058074">
    <property type="component" value="Unassembled WGS sequence"/>
</dbReference>
<name>A0ACB5R7Y5_9CLOT</name>
<protein>
    <submittedName>
        <fullName evidence="1">Uncharacterized protein</fullName>
    </submittedName>
</protein>
<accession>A0ACB5R7Y5</accession>
<evidence type="ECO:0000313" key="1">
    <source>
        <dbReference type="EMBL" id="GKX65180.1"/>
    </source>
</evidence>
<dbReference type="EMBL" id="BROD01000001">
    <property type="protein sequence ID" value="GKX65180.1"/>
    <property type="molecule type" value="Genomic_DNA"/>
</dbReference>
<organism evidence="1 2">
    <name type="scientific">Inconstantimicrobium mannanitabidum</name>
    <dbReference type="NCBI Taxonomy" id="1604901"/>
    <lineage>
        <taxon>Bacteria</taxon>
        <taxon>Bacillati</taxon>
        <taxon>Bacillota</taxon>
        <taxon>Clostridia</taxon>
        <taxon>Eubacteriales</taxon>
        <taxon>Clostridiaceae</taxon>
        <taxon>Inconstantimicrobium</taxon>
    </lineage>
</organism>
<proteinExistence type="predicted"/>
<sequence>MFLIILTCLWPNTLAFADMVLKEGVYKPAYFNYSPNNVYNVQNLSPDKSVYFAVFDENQVVLQALKLGPKSTTFNIPPLKPNYRIAVIGNGEVTISEKTP</sequence>
<comment type="caution">
    <text evidence="1">The sequence shown here is derived from an EMBL/GenBank/DDBJ whole genome shotgun (WGS) entry which is preliminary data.</text>
</comment>
<reference evidence="1" key="1">
    <citation type="journal article" date="2025" name="Int. J. Syst. Evol. Microbiol.">
        <title>Inconstantimicrobium mannanitabidum sp. nov., a novel member of the family Clostridiaceae isolated from anoxic soil under the treatment of reductive soil disinfestation.</title>
        <authorList>
            <person name="Ueki A."/>
            <person name="Tonouchi A."/>
            <person name="Honma S."/>
            <person name="Kaku N."/>
            <person name="Ueki K."/>
        </authorList>
    </citation>
    <scope>NUCLEOTIDE SEQUENCE</scope>
    <source>
        <strain evidence="1">TW13</strain>
    </source>
</reference>
<evidence type="ECO:0000313" key="2">
    <source>
        <dbReference type="Proteomes" id="UP001058074"/>
    </source>
</evidence>
<keyword evidence="2" id="KW-1185">Reference proteome</keyword>
<gene>
    <name evidence="1" type="ORF">rsdtw13_04380</name>
</gene>